<accession>A0A858PYQ0</accession>
<organism evidence="2 3">
    <name type="scientific">Anaplasma platys</name>
    <dbReference type="NCBI Taxonomy" id="949"/>
    <lineage>
        <taxon>Bacteria</taxon>
        <taxon>Pseudomonadati</taxon>
        <taxon>Pseudomonadota</taxon>
        <taxon>Alphaproteobacteria</taxon>
        <taxon>Rickettsiales</taxon>
        <taxon>Anaplasmataceae</taxon>
        <taxon>Anaplasma</taxon>
    </lineage>
</organism>
<sequence length="179" mass="19400">MEISLKQQHLTGVAEGQVGYTLETKAVSPGKKVISYQNMHTTIIFMGTDADLSAKTLEEFRRDPNNSYHLSGNPPNVYPGKEGLVFRADIAGFYLDIKSMLSTDPVMEFVPLPSAIKPQTAVTRTHNRTPSTLSTIPGSMFASDTGSVRPKTNTQIPQKTSFLGHDDREASASSGPATL</sequence>
<dbReference type="AlphaFoldDB" id="A0A858PYQ0"/>
<dbReference type="KEGG" id="aplt:ANPL_03375"/>
<proteinExistence type="predicted"/>
<reference evidence="2 3" key="1">
    <citation type="journal article" date="2020" name="Pathogens">
        <title>First Whole Genome Sequence of Anaplasma platys, an Obligate Intracellular Rickettsial Pathogen of Dogs.</title>
        <authorList>
            <person name="Llanes A."/>
            <person name="Rajeev S."/>
        </authorList>
    </citation>
    <scope>NUCLEOTIDE SEQUENCE [LARGE SCALE GENOMIC DNA]</scope>
    <source>
        <strain evidence="2 3">S3</strain>
    </source>
</reference>
<feature type="compositionally biased region" description="Polar residues" evidence="1">
    <location>
        <begin position="120"/>
        <end position="161"/>
    </location>
</feature>
<evidence type="ECO:0000256" key="1">
    <source>
        <dbReference type="SAM" id="MobiDB-lite"/>
    </source>
</evidence>
<keyword evidence="3" id="KW-1185">Reference proteome</keyword>
<protein>
    <submittedName>
        <fullName evidence="2">Uncharacterized protein</fullName>
    </submittedName>
</protein>
<evidence type="ECO:0000313" key="2">
    <source>
        <dbReference type="EMBL" id="QJC27733.1"/>
    </source>
</evidence>
<dbReference type="EMBL" id="CP046391">
    <property type="protein sequence ID" value="QJC27733.1"/>
    <property type="molecule type" value="Genomic_DNA"/>
</dbReference>
<gene>
    <name evidence="2" type="ORF">ANPL_03375</name>
</gene>
<evidence type="ECO:0000313" key="3">
    <source>
        <dbReference type="Proteomes" id="UP000500930"/>
    </source>
</evidence>
<dbReference type="RefSeq" id="WP_169193346.1">
    <property type="nucleotide sequence ID" value="NZ_CP046391.1"/>
</dbReference>
<dbReference type="Proteomes" id="UP000500930">
    <property type="component" value="Chromosome"/>
</dbReference>
<name>A0A858PYQ0_9RICK</name>
<feature type="region of interest" description="Disordered" evidence="1">
    <location>
        <begin position="120"/>
        <end position="179"/>
    </location>
</feature>